<proteinExistence type="predicted"/>
<dbReference type="GO" id="GO:0005739">
    <property type="term" value="C:mitochondrion"/>
    <property type="evidence" value="ECO:0007669"/>
    <property type="project" value="TreeGrafter"/>
</dbReference>
<dbReference type="InterPro" id="IPR004926">
    <property type="entry name" value="LEA_3a"/>
</dbReference>
<dbReference type="OMA" id="IQTMRGF"/>
<keyword evidence="3" id="KW-1185">Reference proteome</keyword>
<accession>A0A151TXU2</accession>
<dbReference type="EMBL" id="CM003605">
    <property type="protein sequence ID" value="KYP71856.1"/>
    <property type="molecule type" value="Genomic_DNA"/>
</dbReference>
<name>A0A151TXU2_CAJCA</name>
<protein>
    <submittedName>
        <fullName evidence="2">Indole-3-acetic acid-induced protein ARG2</fullName>
    </submittedName>
</protein>
<feature type="region of interest" description="Disordered" evidence="1">
    <location>
        <begin position="32"/>
        <end position="57"/>
    </location>
</feature>
<dbReference type="Gramene" id="C.cajan_10818.t">
    <property type="protein sequence ID" value="C.cajan_10818.t"/>
    <property type="gene ID" value="C.cajan_10818"/>
</dbReference>
<reference evidence="2 3" key="1">
    <citation type="journal article" date="2012" name="Nat. Biotechnol.">
        <title>Draft genome sequence of pigeonpea (Cajanus cajan), an orphan legume crop of resource-poor farmers.</title>
        <authorList>
            <person name="Varshney R.K."/>
            <person name="Chen W."/>
            <person name="Li Y."/>
            <person name="Bharti A.K."/>
            <person name="Saxena R.K."/>
            <person name="Schlueter J.A."/>
            <person name="Donoghue M.T."/>
            <person name="Azam S."/>
            <person name="Fan G."/>
            <person name="Whaley A.M."/>
            <person name="Farmer A.D."/>
            <person name="Sheridan J."/>
            <person name="Iwata A."/>
            <person name="Tuteja R."/>
            <person name="Penmetsa R.V."/>
            <person name="Wu W."/>
            <person name="Upadhyaya H.D."/>
            <person name="Yang S.P."/>
            <person name="Shah T."/>
            <person name="Saxena K.B."/>
            <person name="Michael T."/>
            <person name="McCombie W.R."/>
            <person name="Yang B."/>
            <person name="Zhang G."/>
            <person name="Yang H."/>
            <person name="Wang J."/>
            <person name="Spillane C."/>
            <person name="Cook D.R."/>
            <person name="May G.D."/>
            <person name="Xu X."/>
            <person name="Jackson S.A."/>
        </authorList>
    </citation>
    <scope>NUCLEOTIDE SEQUENCE [LARGE SCALE GENOMIC DNA]</scope>
    <source>
        <strain evidence="3">cv. Asha</strain>
    </source>
</reference>
<dbReference type="Pfam" id="PF03242">
    <property type="entry name" value="LEA_3a"/>
    <property type="match status" value="1"/>
</dbReference>
<dbReference type="AlphaFoldDB" id="A0A151TXU2"/>
<dbReference type="Proteomes" id="UP000075243">
    <property type="component" value="Chromosome 3"/>
</dbReference>
<evidence type="ECO:0000313" key="2">
    <source>
        <dbReference type="EMBL" id="KYP71856.1"/>
    </source>
</evidence>
<dbReference type="GO" id="GO:0006950">
    <property type="term" value="P:response to stress"/>
    <property type="evidence" value="ECO:0007669"/>
    <property type="project" value="TreeGrafter"/>
</dbReference>
<dbReference type="PANTHER" id="PTHR33509">
    <property type="entry name" value="LATE EMBRYOGENIS ABUNDANT PROTEIN 2-RELATED"/>
    <property type="match status" value="1"/>
</dbReference>
<dbReference type="PANTHER" id="PTHR33509:SF5">
    <property type="entry name" value="PROTEIN SENESCENCE-ASSOCIATED GENE 21, MITOCHONDRIAL"/>
    <property type="match status" value="1"/>
</dbReference>
<evidence type="ECO:0000256" key="1">
    <source>
        <dbReference type="SAM" id="MobiDB-lite"/>
    </source>
</evidence>
<sequence length="95" mass="10484">MARSFTNSKVFSALILDRFSQALSRRGYSVATRGGVGSMSRSSKMTSKPGEEKGTSTYKVSWVPDPVTGYYKPENIEEIDVADLRSALLPKNFNN</sequence>
<dbReference type="OrthoDB" id="1936089at2759"/>
<gene>
    <name evidence="2" type="ORF">KK1_011133</name>
</gene>
<evidence type="ECO:0000313" key="3">
    <source>
        <dbReference type="Proteomes" id="UP000075243"/>
    </source>
</evidence>
<organism evidence="2 3">
    <name type="scientific">Cajanus cajan</name>
    <name type="common">Pigeon pea</name>
    <name type="synonym">Cajanus indicus</name>
    <dbReference type="NCBI Taxonomy" id="3821"/>
    <lineage>
        <taxon>Eukaryota</taxon>
        <taxon>Viridiplantae</taxon>
        <taxon>Streptophyta</taxon>
        <taxon>Embryophyta</taxon>
        <taxon>Tracheophyta</taxon>
        <taxon>Spermatophyta</taxon>
        <taxon>Magnoliopsida</taxon>
        <taxon>eudicotyledons</taxon>
        <taxon>Gunneridae</taxon>
        <taxon>Pentapetalae</taxon>
        <taxon>rosids</taxon>
        <taxon>fabids</taxon>
        <taxon>Fabales</taxon>
        <taxon>Fabaceae</taxon>
        <taxon>Papilionoideae</taxon>
        <taxon>50 kb inversion clade</taxon>
        <taxon>NPAAA clade</taxon>
        <taxon>indigoferoid/millettioid clade</taxon>
        <taxon>Phaseoleae</taxon>
        <taxon>Cajanus</taxon>
    </lineage>
</organism>
<dbReference type="STRING" id="3821.A0A151TXU2"/>